<evidence type="ECO:0000259" key="21">
    <source>
        <dbReference type="SMART" id="SM00382"/>
    </source>
</evidence>
<dbReference type="Pfam" id="PF12775">
    <property type="entry name" value="AAA_7"/>
    <property type="match status" value="1"/>
</dbReference>
<dbReference type="Pfam" id="PF12780">
    <property type="entry name" value="AAA_8"/>
    <property type="match status" value="1"/>
</dbReference>
<sequence length="4510" mass="500336">GCVVTMAETKAAAPKDARKDYLIQCVLCLFNIPRSQFRSNSASNKNLEIFLDDGSQRILQAVEVEGKDGARTVQLSLGFDNYAPGKIQNEMHIVKASLEPLTESNMASVLLMSCMRKNPLEALSQYMRNVFEPLFLGDQRWSNSIEQSVTKQLHEFSSGLAACVRRGGGGKGGKGDSDENNVGGILLPSDELQYWRDVAGSSRDERSRKFAECIGETASFLSEDWAKSSFAELTDQMESLLEMVDSLWQLEPRNPYPEKRMRHFLAVLSGGFLRAVQARLSSFDLWQTSVASSSSSSSSSSAKKTGGDDSSGVAGQVMTALREGSRLCEKWLDATAELSGSFWKDGGGRPPWSGEPYRDPQLNALATRLNDIVEVRSQNEQMVRLLSKEDQDSLKVTQALEIFKGVACLNCSDYAKPQWDAALKDYHDSLAPAEKRLADTLRNFLFGDSAGGGGRGSLSSLASPAAAVQAVRGFQRFSALLERPGIASALTSERERLLAETSEFIDRIRAETENVEDGRLPKIDGASAAVRKSLWAEQARSHVEAVTRPLTGFLKDLPGSQKVVSACKKAKTDLRDLKKHGFNEWEESVLNRLDKGSDPIALQSAGRVMEFDASREGALEVSYSDMLVVLLKDVRVFQQMGFSINKKILQAVDEGQKFLRFAVQLKQVCHFHNTLADEVLPCQRPMILQPALGFEKLFADKQKGGGVRKVVWQNVDDLEDFARRVKEGAENLQQVNRRLRASHKQLVDVVLRLGETSLLRHREEWKKQLTQMQSLINDAAESCKCTPEDVLPWRIHWDFQLLKAFEVQYRFGLESLNEQIPEMKADLVFVNKQLQLKPALEDLRTSYFKEVRQFVSLPLIFKGVEGSPHIFKSIPEKNQDGLKTVYEKGEKLLARVAELQTSLLPWVAIGAVSDLEGFVQERVKSLQDFEANVKAIKSKRKEIERVPDLIKLDCFTISTAVLKSVFEEQTDRLVDAQVLSVKRGAVEEVREIENYLAEGLEKLSVKPGNVSELGQAQQEALALAGQQKKLQERVAALEEKNKVLRSVGAPLDISDLMWRWDEFQAKLDAFGSFASELRTELKTKMGQRVQAAKADVEKFASRWQGLRPKVSEGVSIGEARDSALKMREWKREWDACKTGVVALQTECSHFGLPAPDVGSFEELDSQITRQEAAWSNFEEFVTELDKLASALWLDFRPQLHQLQDFANDWGEKLRSLERDPVTTLLGQQIALLRSAYVPLKCVTGEAFERDHWKILFSLLNFPKEVTLETLTLRDFIDRLQMLEEKTEQLKELSARAVGEVVIRDALMDLQTWFEQAEFSFTSYTAADGASVFLVKEWKDLLTAAADHQAVLMSLKESRFFTPFKEQVDRMETKLGILDEVLHLLNKIQRKWVHLEPIFGRGAMPKETERFDRVNQEYRKIMRNMGSTKKVNYLTTVSGLKDTLAMTLDQLERCQKALNDFLEQKRQTFPRFYFLGDEDLLEILGQSSNPQVIQAHLKKLFAGINTVSFDSETTQIEGMNSALQEQVSLRTPVPINGPVENWLGELAQQMKETLQMQVREAVAEKPANSAQSIDLYKYPSQVMALAWSIWFTRDAEAAITSNGLPGMKSSLQQRLALLTSQPKGGVLQQAKLKALILDLIHHIEVTEQLLTTRTTRTSAWPWYKQLRFYSDPNHGVAARMLECFQAYTFEYQGNAPRLVHTPLTDKCYLTLMHGLHLGYGGNPYGPAGTGKTETVKALGSALGRQVLVFNCDEGIDFHSMGRIFIGLVRCGAWGCFDEFNRLLEAQLSAISLQIQVIQAAIKTKQKSVQLLGRDVQVNFTAGIFVTLNPAGKGYGGRSKLPDNLKQLFRPVAMSVPDNEMIAEVLLFAEGYVHAKRLARKVVAVFILSRQLLSRQIHYDWGLRALKTILTLAGQLLQATLAARAEKGEQESMTEDEEALLLIKAVRINTISKLNFSDAQRFEGLLRDVFPSVQVKDLEYPDLQKSIVEVLEANRLEVIEAQVTKMLQLHEASRQRMGVILVGPSGCGKSVIWKTLIEAYKKTHKVSVHVMNPKSMPRTQLLGQMDPDTREWQDGVLTASARQVIKEPDDTDCFIVLDGDVDPEWVESLNSVLDDNHLLTLPNGERISFGPNIHFLFETHDLKFASPATISRCGMLFLSEEDVEVKRLISSWIKRKPKEQQSKFESWFSEIFYKALDWLLSHGQPLAVETTKMGLVKSALACLPDPENDLISKQFAAENEGRQPPLTKAVFVMAVLRGLGGNLWPEKRAKFADLLFTWSGERPPESGEPLNVSANIRTGMLVAYSNAGGKEKSAEGPLTFDRLKGSHAFPPLVVNVWSQMTMDLFKSWLHNEEPVLLVGPEGCGKNLLIRHAILEMQKSTVGSVNVAVLHCNAQTSSVHVLQKLRQVCATATGAQGRVYRPRDCQRIILYLKDINLPRPDQYQTSQLISFLQQVITHGGFYDEDLEFAHLDHVQIICSMTPSNSLGRFGLSTRFTANVRIAAIDYPNSDALLDVFSQFAEVALSPPTQGNGSRRNSLEKPPGDTANAVAAAMVSLYSVVRQAYTPDDQPHYQFNPRDLLRWVEALLRYDDRTRCDVNSQGFALMFAAEARRVFKDRLTDASEESRYEDLMRSSFSQHLHSLQVEDEERASELYTCLATHGPDGTPTGALTPMGRDDFKQAVKRALISYEREVKHLPIVLFDEVLQNIARIDHALGSPGGSLLLVGRAGVGRRSSVALVCHLHRTKMVTPNVTRDYGIREFRRDLKTFLAQAGIEGVRTVMFLEDHQLLTPAFLELVNSLLSAGEIPGLWAPEELDALLTPLKEAYSAEPGSARTLFDFFVQRVRDRLRVVLSLDALHPHFVTGCAANPALYSNCQILWLTSWSDAAMESVAKARLRKAALELAEKERQARKAEGLSQGEDDDKKGGRVSKEIVRLLMEVHKSQVTEHAAPPRQFVTLLDAFTAIQSERSLSQSDQSGHLQRGLAKLKEVSQTVEGLQQDARVKEKELEAQQKAANQALEEIKAAMAQAADRRQEVEKLESLTKGDEQKTMAEKQKIEEQLAGIQPLIEEAKKAVGNIKPAQLTEIKSLKMPPEPIHDVLSGVLRLMGQSDCSWSAMKKFLGQTGVVNRILNFDARDITPELRKDVESLLQQKANSFEHSVIFRTSVAAAPLASWVVANVKYSAVLEKIAPMEADLAQASKKLEGARKRVNDCKMELEGIDAKVKALQDNFSERTREAERLKVNLQTAQDTLTKAQHLLGKLSGEQDRWAMQVRDLEKGAALLPVSALMAAAFTTYLAASSEDVREKTVGRWRDLAKNQGFNYLSFVSSESEMLQYKSEGLPSDQLSMENGVVILNAPLCPFIVDPNSQAIRWLENRLASPEKGGGALTERTAAATDEEDNADSPGATRGGNQGVSSVLLQDEKFSTQLELAVRFGKTLLVQEADTVEPLLFPLLRKDLSNQGPRKVITLGDKLIDYNDSFRLFLCTRNASAARSIPPNAGALVVVVNFSVTRAGLQGQLLGVTIQHEQPQLEEKKSALLKREEDLKIQLAALEKELLNNLADSSGSILDNEPLIKSLEQTKASSQTIQESLRESHKLQESLDKERNVYKPVAELGSKLFMLLRQISRLDHMYQFSLGAFIGLFKKALEVTEKEHGGGGEDVQEARKKKLKSIAVRLKNLVLNYISRSLFKSDRLTFGLHMVKGIVPQAFGENEFDFFVGSALRGGGAGRSDPQVPEWVPPDRKGALAKLLRALPTAVTDGWGLNGGGWKAWVGTEKAEDKGTFPQSSGGQPITGFQKVLIVQALRPDRLESALNDFACETLGTASLSPPPLSLSRLFQEETSVEGPVLFVTTPGSDPSRELEELSQQFRNGQVPGWSGSREGGTLRSLPMGGGNHGEALEMLRECARTGDWLVLKNLHLVTAWLPMLEKELKNLGTSRVHPNFRCFLTTEAHPKFPSILLESALKVTHEAPPGLKKNMLRSLEGWSEAHFSGQASGQKFHKPADIVTRSQLLFLCANFHAMIQERRSYNPQGWTKFYEFSSADLLSAGETVSCLLALQQTQGGSSSVDWTTLRSILDSAVYGSRVDNDFDSRLVREYLQLFFNSHTLQNKGPPRAGLRVPAMGLPNSSSLGDFRESVGKLEDFDSPAAFGLPENVDRAVQRVNSERVVASLRNLALSSSLDGIDSSGSSASSSSSGASSSVDVDVKEWIRQLGPLLSFWDTQHKGIARGPDLPKLDVKNMSPVDLFVLSDAQAAQALCKAVSKSLAGISRVLQAHQGGAATAGGGGGGSLVTAGVARDAGALMRSEVPSSWGEGWKGAPEVPRDFLEALVRRATRLQGTYAPRVADGSVLQHPISLADFLCPEVFLNALRQLTARKSGEPVDELSLFTSFSKDGAKGGAQSEGVSVTVEGLLLEGCAFNESSGLFVSSDRSAPQLVPLASMSLSWIKGSRPPPLGTSGCEPSAEQDLIMDSTSVRLPVYHSLRRDDFLCQVEVPTDSRQMRVLNSAAIFLSE</sequence>
<dbReference type="InterPro" id="IPR035706">
    <property type="entry name" value="AAA_9"/>
</dbReference>
<evidence type="ECO:0000256" key="19">
    <source>
        <dbReference type="SAM" id="Coils"/>
    </source>
</evidence>
<reference evidence="22" key="1">
    <citation type="submission" date="2014-11" db="EMBL/GenBank/DDBJ databases">
        <authorList>
            <person name="Otto D Thomas"/>
            <person name="Naeem Raeece"/>
        </authorList>
    </citation>
    <scope>NUCLEOTIDE SEQUENCE</scope>
</reference>
<accession>A0A0G4GIT0</accession>
<evidence type="ECO:0000256" key="17">
    <source>
        <dbReference type="ARBA" id="ARBA00023273"/>
    </source>
</evidence>
<evidence type="ECO:0000256" key="10">
    <source>
        <dbReference type="ARBA" id="ARBA00022840"/>
    </source>
</evidence>
<evidence type="ECO:0000256" key="3">
    <source>
        <dbReference type="ARBA" id="ARBA00008887"/>
    </source>
</evidence>
<dbReference type="GO" id="GO:0060271">
    <property type="term" value="P:cilium assembly"/>
    <property type="evidence" value="ECO:0007669"/>
    <property type="project" value="UniProtKB-ARBA"/>
</dbReference>
<gene>
    <name evidence="22" type="ORF">Cvel_22084</name>
</gene>
<keyword evidence="16" id="KW-0206">Cytoskeleton</keyword>
<feature type="coiled-coil region" evidence="19">
    <location>
        <begin position="2984"/>
        <end position="3039"/>
    </location>
</feature>
<dbReference type="InterPro" id="IPR049400">
    <property type="entry name" value="DYNC2H1_AAA_dom"/>
</dbReference>
<evidence type="ECO:0000256" key="13">
    <source>
        <dbReference type="ARBA" id="ARBA00023069"/>
    </source>
</evidence>
<feature type="non-terminal residue" evidence="22">
    <location>
        <position position="1"/>
    </location>
</feature>
<dbReference type="InterPro" id="IPR042219">
    <property type="entry name" value="AAA_lid_11_sf"/>
</dbReference>
<keyword evidence="12 19" id="KW-0175">Coiled coil</keyword>
<dbReference type="Pfam" id="PF22597">
    <property type="entry name" value="DYN_lid"/>
    <property type="match status" value="1"/>
</dbReference>
<dbReference type="Pfam" id="PF03028">
    <property type="entry name" value="Dynein_heavy"/>
    <property type="match status" value="1"/>
</dbReference>
<evidence type="ECO:0000256" key="7">
    <source>
        <dbReference type="ARBA" id="ARBA00022701"/>
    </source>
</evidence>
<evidence type="ECO:0000256" key="18">
    <source>
        <dbReference type="ARBA" id="ARBA00023902"/>
    </source>
</evidence>
<dbReference type="InterPro" id="IPR013594">
    <property type="entry name" value="Dynein_heavy_tail"/>
</dbReference>
<dbReference type="SMART" id="SM00382">
    <property type="entry name" value="AAA"/>
    <property type="match status" value="3"/>
</dbReference>
<dbReference type="InterPro" id="IPR004273">
    <property type="entry name" value="Dynein_heavy_D6_P-loop"/>
</dbReference>
<dbReference type="InterPro" id="IPR042222">
    <property type="entry name" value="Dynein_2_N"/>
</dbReference>
<dbReference type="Gene3D" id="1.20.140.100">
    <property type="entry name" value="Dynein heavy chain, N-terminal domain 2"/>
    <property type="match status" value="1"/>
</dbReference>
<feature type="region of interest" description="Disordered" evidence="20">
    <location>
        <begin position="291"/>
        <end position="313"/>
    </location>
</feature>
<dbReference type="Pfam" id="PF12781">
    <property type="entry name" value="AAA_9"/>
    <property type="match status" value="1"/>
</dbReference>
<organism evidence="22">
    <name type="scientific">Chromera velia CCMP2878</name>
    <dbReference type="NCBI Taxonomy" id="1169474"/>
    <lineage>
        <taxon>Eukaryota</taxon>
        <taxon>Sar</taxon>
        <taxon>Alveolata</taxon>
        <taxon>Colpodellida</taxon>
        <taxon>Chromeraceae</taxon>
        <taxon>Chromera</taxon>
    </lineage>
</organism>
<dbReference type="FunFam" id="3.40.50.300:FF:000071">
    <property type="entry name" value="Cytoplasmic dynein heavy chain 1"/>
    <property type="match status" value="1"/>
</dbReference>
<dbReference type="Gene3D" id="1.10.8.720">
    <property type="entry name" value="Region D6 of dynein motor"/>
    <property type="match status" value="1"/>
</dbReference>
<keyword evidence="11" id="KW-0243">Dynein</keyword>
<dbReference type="EMBL" id="CDMZ01001254">
    <property type="protein sequence ID" value="CEM29751.1"/>
    <property type="molecule type" value="Genomic_DNA"/>
</dbReference>
<dbReference type="Gene3D" id="1.20.920.20">
    <property type="match status" value="1"/>
</dbReference>
<dbReference type="InterPro" id="IPR003593">
    <property type="entry name" value="AAA+_ATPase"/>
</dbReference>
<dbReference type="FunFam" id="1.10.8.710:FF:000001">
    <property type="entry name" value="Dynein axonemal heavy chain 2"/>
    <property type="match status" value="1"/>
</dbReference>
<dbReference type="InterPro" id="IPR013602">
    <property type="entry name" value="Dynein_heavy_linker"/>
</dbReference>
<evidence type="ECO:0000256" key="6">
    <source>
        <dbReference type="ARBA" id="ARBA00022490"/>
    </source>
</evidence>
<dbReference type="Gene3D" id="3.40.50.300">
    <property type="entry name" value="P-loop containing nucleotide triphosphate hydrolases"/>
    <property type="match status" value="5"/>
</dbReference>
<feature type="domain" description="AAA+ ATPase" evidence="21">
    <location>
        <begin position="2013"/>
        <end position="2159"/>
    </location>
</feature>
<dbReference type="PANTHER" id="PTHR45703:SF22">
    <property type="entry name" value="DYNEIN CYTOPLASMIC 2 HEAVY CHAIN 1"/>
    <property type="match status" value="1"/>
</dbReference>
<dbReference type="Pfam" id="PF21264">
    <property type="entry name" value="DYNC2H1_AAA_dom"/>
    <property type="match status" value="1"/>
</dbReference>
<feature type="coiled-coil region" evidence="19">
    <location>
        <begin position="1272"/>
        <end position="1299"/>
    </location>
</feature>
<proteinExistence type="inferred from homology"/>
<evidence type="ECO:0000256" key="9">
    <source>
        <dbReference type="ARBA" id="ARBA00022794"/>
    </source>
</evidence>
<feature type="domain" description="AAA+ ATPase" evidence="21">
    <location>
        <begin position="2349"/>
        <end position="2502"/>
    </location>
</feature>
<dbReference type="GO" id="GO:0051959">
    <property type="term" value="F:dynein light intermediate chain binding"/>
    <property type="evidence" value="ECO:0007669"/>
    <property type="project" value="InterPro"/>
</dbReference>
<protein>
    <recommendedName>
        <fullName evidence="18">Cytoplasmic dynein 2 heavy chain 1</fullName>
    </recommendedName>
</protein>
<dbReference type="SUPFAM" id="SSF52540">
    <property type="entry name" value="P-loop containing nucleoside triphosphate hydrolases"/>
    <property type="match status" value="4"/>
</dbReference>
<dbReference type="GO" id="GO:0008104">
    <property type="term" value="P:intracellular protein localization"/>
    <property type="evidence" value="ECO:0007669"/>
    <property type="project" value="UniProtKB-ARBA"/>
</dbReference>
<dbReference type="GO" id="GO:0005874">
    <property type="term" value="C:microtubule"/>
    <property type="evidence" value="ECO:0007669"/>
    <property type="project" value="UniProtKB-KW"/>
</dbReference>
<evidence type="ECO:0000256" key="8">
    <source>
        <dbReference type="ARBA" id="ARBA00022741"/>
    </source>
</evidence>
<dbReference type="Pfam" id="PF18198">
    <property type="entry name" value="AAA_lid_11"/>
    <property type="match status" value="1"/>
</dbReference>
<keyword evidence="13" id="KW-0969">Cilium</keyword>
<evidence type="ECO:0000256" key="4">
    <source>
        <dbReference type="ARBA" id="ARBA00022473"/>
    </source>
</evidence>
<dbReference type="GO" id="GO:0060170">
    <property type="term" value="C:ciliary membrane"/>
    <property type="evidence" value="ECO:0007669"/>
    <property type="project" value="UniProtKB-SubCell"/>
</dbReference>
<dbReference type="InterPro" id="IPR035699">
    <property type="entry name" value="AAA_6"/>
</dbReference>
<comment type="subcellular location">
    <subcellularLocation>
        <location evidence="2">Cell projection</location>
        <location evidence="2">Cilium membrane</location>
        <topology evidence="2">Peripheral membrane protein</topology>
        <orientation evidence="2">Cytoplasmic side</orientation>
    </subcellularLocation>
    <subcellularLocation>
        <location evidence="1">Cytoplasm</location>
        <location evidence="1">Cytoskeleton</location>
    </subcellularLocation>
</comment>
<dbReference type="InterPro" id="IPR043160">
    <property type="entry name" value="Dynein_C_barrel"/>
</dbReference>
<keyword evidence="6" id="KW-0963">Cytoplasm</keyword>
<evidence type="ECO:0000256" key="5">
    <source>
        <dbReference type="ARBA" id="ARBA00022475"/>
    </source>
</evidence>
<feature type="region of interest" description="Disordered" evidence="20">
    <location>
        <begin position="3378"/>
        <end position="3410"/>
    </location>
</feature>
<name>A0A0G4GIT0_9ALVE</name>
<keyword evidence="4" id="KW-0217">Developmental protein</keyword>
<dbReference type="FunFam" id="1.20.920.20:FF:000002">
    <property type="entry name" value="Cytoplasmic dynein 1 heavy chain"/>
    <property type="match status" value="1"/>
</dbReference>
<dbReference type="InterPro" id="IPR042228">
    <property type="entry name" value="Dynein_linker_3"/>
</dbReference>
<dbReference type="InterPro" id="IPR024317">
    <property type="entry name" value="Dynein_heavy_chain_D4_dom"/>
</dbReference>
<evidence type="ECO:0000313" key="22">
    <source>
        <dbReference type="EMBL" id="CEM29751.1"/>
    </source>
</evidence>
<feature type="compositionally biased region" description="Low complexity" evidence="20">
    <location>
        <begin position="291"/>
        <end position="311"/>
    </location>
</feature>
<dbReference type="Gene3D" id="6.10.140.1060">
    <property type="match status" value="1"/>
</dbReference>
<evidence type="ECO:0000256" key="14">
    <source>
        <dbReference type="ARBA" id="ARBA00023136"/>
    </source>
</evidence>
<dbReference type="PANTHER" id="PTHR45703">
    <property type="entry name" value="DYNEIN HEAVY CHAIN"/>
    <property type="match status" value="1"/>
</dbReference>
<dbReference type="Pfam" id="PF08393">
    <property type="entry name" value="DHC_N2"/>
    <property type="match status" value="1"/>
</dbReference>
<dbReference type="Gene3D" id="3.20.180.20">
    <property type="entry name" value="Dynein heavy chain, N-terminal domain 2"/>
    <property type="match status" value="1"/>
</dbReference>
<keyword evidence="7" id="KW-0493">Microtubule</keyword>
<evidence type="ECO:0000256" key="16">
    <source>
        <dbReference type="ARBA" id="ARBA00023212"/>
    </source>
</evidence>
<feature type="domain" description="AAA+ ATPase" evidence="21">
    <location>
        <begin position="1719"/>
        <end position="1865"/>
    </location>
</feature>
<keyword evidence="9" id="KW-0970">Cilium biogenesis/degradation</keyword>
<dbReference type="VEuPathDB" id="CryptoDB:Cvel_22084"/>
<dbReference type="Gene3D" id="3.10.490.20">
    <property type="match status" value="1"/>
</dbReference>
<dbReference type="FunFam" id="3.20.180.20:FF:000002">
    <property type="entry name" value="Cytoplasmic dynein heavy chain 1"/>
    <property type="match status" value="1"/>
</dbReference>
<dbReference type="Gene3D" id="1.10.8.1220">
    <property type="match status" value="1"/>
</dbReference>
<keyword evidence="10" id="KW-0067">ATP-binding</keyword>
<feature type="coiled-coil region" evidence="19">
    <location>
        <begin position="1013"/>
        <end position="1047"/>
    </location>
</feature>
<dbReference type="InterPro" id="IPR026983">
    <property type="entry name" value="DHC"/>
</dbReference>
<keyword evidence="8" id="KW-0547">Nucleotide-binding</keyword>
<dbReference type="InterPro" id="IPR041658">
    <property type="entry name" value="AAA_lid_11"/>
</dbReference>
<dbReference type="InterPro" id="IPR054354">
    <property type="entry name" value="DYNC2H1-like_lid"/>
</dbReference>
<dbReference type="GO" id="GO:0007018">
    <property type="term" value="P:microtubule-based movement"/>
    <property type="evidence" value="ECO:0007669"/>
    <property type="project" value="InterPro"/>
</dbReference>
<dbReference type="GO" id="GO:0008569">
    <property type="term" value="F:minus-end-directed microtubule motor activity"/>
    <property type="evidence" value="ECO:0007669"/>
    <property type="project" value="InterPro"/>
</dbReference>
<evidence type="ECO:0000256" key="1">
    <source>
        <dbReference type="ARBA" id="ARBA00004245"/>
    </source>
</evidence>
<keyword evidence="5" id="KW-1003">Cell membrane</keyword>
<dbReference type="GO" id="GO:0030286">
    <property type="term" value="C:dynein complex"/>
    <property type="evidence" value="ECO:0007669"/>
    <property type="project" value="UniProtKB-KW"/>
</dbReference>
<dbReference type="InterPro" id="IPR024743">
    <property type="entry name" value="Dynein_HC_stalk"/>
</dbReference>
<dbReference type="Pfam" id="PF18199">
    <property type="entry name" value="Dynein_C"/>
    <property type="match status" value="1"/>
</dbReference>
<dbReference type="Gene3D" id="1.20.920.30">
    <property type="match status" value="1"/>
</dbReference>
<dbReference type="Pfam" id="PF12774">
    <property type="entry name" value="AAA_6"/>
    <property type="match status" value="1"/>
</dbReference>
<evidence type="ECO:0000256" key="2">
    <source>
        <dbReference type="ARBA" id="ARBA00004522"/>
    </source>
</evidence>
<evidence type="ECO:0000256" key="12">
    <source>
        <dbReference type="ARBA" id="ARBA00023054"/>
    </source>
</evidence>
<dbReference type="Pfam" id="PF08385">
    <property type="entry name" value="DHC_N1"/>
    <property type="match status" value="1"/>
</dbReference>
<dbReference type="InterPro" id="IPR041228">
    <property type="entry name" value="Dynein_C"/>
</dbReference>
<dbReference type="GO" id="GO:0005524">
    <property type="term" value="F:ATP binding"/>
    <property type="evidence" value="ECO:0007669"/>
    <property type="project" value="UniProtKB-KW"/>
</dbReference>
<evidence type="ECO:0000256" key="15">
    <source>
        <dbReference type="ARBA" id="ARBA00023175"/>
    </source>
</evidence>
<dbReference type="Pfam" id="PF12777">
    <property type="entry name" value="MT"/>
    <property type="match status" value="1"/>
</dbReference>
<evidence type="ECO:0000256" key="20">
    <source>
        <dbReference type="SAM" id="MobiDB-lite"/>
    </source>
</evidence>
<feature type="coiled-coil region" evidence="19">
    <location>
        <begin position="3193"/>
        <end position="3255"/>
    </location>
</feature>
<keyword evidence="14" id="KW-0472">Membrane</keyword>
<evidence type="ECO:0000256" key="11">
    <source>
        <dbReference type="ARBA" id="ARBA00023017"/>
    </source>
</evidence>
<dbReference type="Gene3D" id="1.10.8.710">
    <property type="match status" value="1"/>
</dbReference>
<comment type="similarity">
    <text evidence="3">Belongs to the dynein heavy chain family.</text>
</comment>
<keyword evidence="15" id="KW-0505">Motor protein</keyword>
<dbReference type="GO" id="GO:0045505">
    <property type="term" value="F:dynein intermediate chain binding"/>
    <property type="evidence" value="ECO:0007669"/>
    <property type="project" value="InterPro"/>
</dbReference>
<dbReference type="InterPro" id="IPR027417">
    <property type="entry name" value="P-loop_NTPase"/>
</dbReference>
<dbReference type="Gene3D" id="1.20.58.1120">
    <property type="match status" value="1"/>
</dbReference>
<dbReference type="InterPro" id="IPR043157">
    <property type="entry name" value="Dynein_AAA1S"/>
</dbReference>
<keyword evidence="17" id="KW-0966">Cell projection</keyword>